<dbReference type="Proteomes" id="UP000663841">
    <property type="component" value="Unassembled WGS sequence"/>
</dbReference>
<protein>
    <submittedName>
        <fullName evidence="2">Uncharacterized protein</fullName>
    </submittedName>
</protein>
<proteinExistence type="predicted"/>
<feature type="compositionally biased region" description="Low complexity" evidence="1">
    <location>
        <begin position="393"/>
        <end position="402"/>
    </location>
</feature>
<sequence length="505" mass="56624">MSLWTFDLRSNDSDVEDDENDLQNTALSRSQQSTRQKQMDQELMELFGTTEESVEYKPNPWSIAKINAHSRNTGPVIKSKSKAAWKPASNSSPRSIGLERFWKNPKSIVKDGRVISSDTGIHQSPKVGKSLRDSISDALRRGGPVATNQDQDTPTRARIHEVGGLTNRLEPQLNDITLSPNTRQPLDTSIPPPRFHQPTSQVFALNEFRAYTPDGHSRIPIIGESPREAEDIQRRDASNQLFPDNAYPFGKRALPVRSGDQFTLDDSLRLPSYPVDDEEALSDEFLHTPVDLRSGLQWEDTFNEHTPNRLITPSPEHEPQWISQNQAPLASPYSDSPRTNKLEPSPTVQLIAQFAAPKLDKAVAVSKRSEYSDPDVYRAESPVFTRSPPSPTPQHTQTSRQTYQPHTPNRPSYLAQNALSTPPRKTIAHQFDPDDKPFWSTLPTPPSSKLKPPTNGIKTSRFRLPGAFLAGGTSGRTLYKPPPRKRTRSRGDEELGTRWKVTRVG</sequence>
<reference evidence="2" key="1">
    <citation type="submission" date="2021-01" db="EMBL/GenBank/DDBJ databases">
        <authorList>
            <person name="Kaushik A."/>
        </authorList>
    </citation>
    <scope>NUCLEOTIDE SEQUENCE</scope>
    <source>
        <strain evidence="2">AG3-T5</strain>
    </source>
</reference>
<feature type="region of interest" description="Disordered" evidence="1">
    <location>
        <begin position="1"/>
        <end position="39"/>
    </location>
</feature>
<evidence type="ECO:0000313" key="2">
    <source>
        <dbReference type="EMBL" id="CAE6411146.1"/>
    </source>
</evidence>
<dbReference type="AlphaFoldDB" id="A0A8H2WZQ4"/>
<feature type="compositionally biased region" description="Polar residues" evidence="1">
    <location>
        <begin position="403"/>
        <end position="417"/>
    </location>
</feature>
<accession>A0A8H2WZQ4</accession>
<evidence type="ECO:0000256" key="1">
    <source>
        <dbReference type="SAM" id="MobiDB-lite"/>
    </source>
</evidence>
<comment type="caution">
    <text evidence="2">The sequence shown here is derived from an EMBL/GenBank/DDBJ whole genome shotgun (WGS) entry which is preliminary data.</text>
</comment>
<feature type="region of interest" description="Disordered" evidence="1">
    <location>
        <begin position="364"/>
        <end position="417"/>
    </location>
</feature>
<name>A0A8H2WZQ4_9AGAM</name>
<feature type="compositionally biased region" description="Polar residues" evidence="1">
    <location>
        <begin position="22"/>
        <end position="36"/>
    </location>
</feature>
<feature type="compositionally biased region" description="Basic and acidic residues" evidence="1">
    <location>
        <begin position="367"/>
        <end position="378"/>
    </location>
</feature>
<organism evidence="2 3">
    <name type="scientific">Rhizoctonia solani</name>
    <dbReference type="NCBI Taxonomy" id="456999"/>
    <lineage>
        <taxon>Eukaryota</taxon>
        <taxon>Fungi</taxon>
        <taxon>Dikarya</taxon>
        <taxon>Basidiomycota</taxon>
        <taxon>Agaricomycotina</taxon>
        <taxon>Agaricomycetes</taxon>
        <taxon>Cantharellales</taxon>
        <taxon>Ceratobasidiaceae</taxon>
        <taxon>Rhizoctonia</taxon>
    </lineage>
</organism>
<evidence type="ECO:0000313" key="3">
    <source>
        <dbReference type="Proteomes" id="UP000663841"/>
    </source>
</evidence>
<feature type="region of interest" description="Disordered" evidence="1">
    <location>
        <begin position="430"/>
        <end position="505"/>
    </location>
</feature>
<dbReference type="EMBL" id="CAJMWW010000063">
    <property type="protein sequence ID" value="CAE6411146.1"/>
    <property type="molecule type" value="Genomic_DNA"/>
</dbReference>
<gene>
    <name evidence="2" type="ORF">RDB_LOCUS23385</name>
</gene>